<keyword evidence="3" id="KW-1185">Reference proteome</keyword>
<reference evidence="2" key="1">
    <citation type="submission" date="2009-02" db="EMBL/GenBank/DDBJ databases">
        <authorList>
            <person name="Fulton L."/>
            <person name="Clifton S."/>
            <person name="Fulton B."/>
            <person name="Xu J."/>
            <person name="Minx P."/>
            <person name="Pepin K.H."/>
            <person name="Johnson M."/>
            <person name="Bhonagiri V."/>
            <person name="Nash W.E."/>
            <person name="Mardis E.R."/>
            <person name="Wilson R.K."/>
        </authorList>
    </citation>
    <scope>NUCLEOTIDE SEQUENCE [LARGE SCALE GENOMIC DNA]</scope>
    <source>
        <strain evidence="2">DSM 15053</strain>
    </source>
</reference>
<name>C0C4A8_9FIRM</name>
<feature type="region of interest" description="Disordered" evidence="1">
    <location>
        <begin position="1"/>
        <end position="23"/>
    </location>
</feature>
<organism evidence="2 3">
    <name type="scientific">[Clostridium] hylemonae DSM 15053</name>
    <dbReference type="NCBI Taxonomy" id="553973"/>
    <lineage>
        <taxon>Bacteria</taxon>
        <taxon>Bacillati</taxon>
        <taxon>Bacillota</taxon>
        <taxon>Clostridia</taxon>
        <taxon>Lachnospirales</taxon>
        <taxon>Lachnospiraceae</taxon>
    </lineage>
</organism>
<protein>
    <submittedName>
        <fullName evidence="2">Uncharacterized protein</fullName>
    </submittedName>
</protein>
<evidence type="ECO:0000313" key="3">
    <source>
        <dbReference type="Proteomes" id="UP000004893"/>
    </source>
</evidence>
<dbReference type="HOGENOM" id="CLU_2842039_0_0_9"/>
<evidence type="ECO:0000256" key="1">
    <source>
        <dbReference type="SAM" id="MobiDB-lite"/>
    </source>
</evidence>
<reference evidence="2" key="2">
    <citation type="submission" date="2013-06" db="EMBL/GenBank/DDBJ databases">
        <title>Draft genome sequence of Clostridium hylemonae (DSM 15053).</title>
        <authorList>
            <person name="Sudarsanam P."/>
            <person name="Ley R."/>
            <person name="Guruge J."/>
            <person name="Turnbaugh P.J."/>
            <person name="Mahowald M."/>
            <person name="Liep D."/>
            <person name="Gordon J."/>
        </authorList>
    </citation>
    <scope>NUCLEOTIDE SEQUENCE</scope>
    <source>
        <strain evidence="2">DSM 15053</strain>
    </source>
</reference>
<comment type="caution">
    <text evidence="2">The sequence shown here is derived from an EMBL/GenBank/DDBJ whole genome shotgun (WGS) entry which is preliminary data.</text>
</comment>
<dbReference type="EMBL" id="ABYI02000034">
    <property type="protein sequence ID" value="EEG72901.1"/>
    <property type="molecule type" value="Genomic_DNA"/>
</dbReference>
<gene>
    <name evidence="2" type="ORF">CLOHYLEM_06923</name>
</gene>
<dbReference type="AlphaFoldDB" id="C0C4A8"/>
<evidence type="ECO:0000313" key="2">
    <source>
        <dbReference type="EMBL" id="EEG72901.1"/>
    </source>
</evidence>
<proteinExistence type="predicted"/>
<sequence>MHRSGLWALRQAGSRNRRKSRNRITEPIRNEILKGFLSSEALVDVICDNIHVSDSGSFCSNGFLT</sequence>
<accession>C0C4A8</accession>
<dbReference type="Proteomes" id="UP000004893">
    <property type="component" value="Unassembled WGS sequence"/>
</dbReference>